<dbReference type="InterPro" id="IPR011004">
    <property type="entry name" value="Trimer_LpxA-like_sf"/>
</dbReference>
<sequence length="191" mass="20497">MTFNAPLNTYIAPTDEIYTQIHEVVAKNQPLVQALNQATSQEQIHTLLAQITGNPVPESLHVNLPLFTDFGANIHFGEEVFINTNVIFTDLGGIYLGNKVLIEPRVNLITVNHHPEPSKRRGLILAPIHIHDNAWIGAGATILPGVTVGENAIVAAGALVTRDVPANCIVAGVPAKVIKSLTPEQETSDLA</sequence>
<dbReference type="PANTHER" id="PTHR23416:SF23">
    <property type="entry name" value="ACETYLTRANSFERASE C18B11.09C-RELATED"/>
    <property type="match status" value="1"/>
</dbReference>
<evidence type="ECO:0000313" key="6">
    <source>
        <dbReference type="Proteomes" id="UP000265916"/>
    </source>
</evidence>
<evidence type="ECO:0000313" key="5">
    <source>
        <dbReference type="EMBL" id="RIY39126.1"/>
    </source>
</evidence>
<dbReference type="SUPFAM" id="SSF51161">
    <property type="entry name" value="Trimeric LpxA-like enzymes"/>
    <property type="match status" value="1"/>
</dbReference>
<evidence type="ECO:0000256" key="2">
    <source>
        <dbReference type="ARBA" id="ARBA00022679"/>
    </source>
</evidence>
<keyword evidence="6" id="KW-1185">Reference proteome</keyword>
<keyword evidence="2 5" id="KW-0808">Transferase</keyword>
<comment type="similarity">
    <text evidence="1">Belongs to the transferase hexapeptide repeat family.</text>
</comment>
<organism evidence="5 6">
    <name type="scientific">Psittacicella hinzii</name>
    <dbReference type="NCBI Taxonomy" id="2028575"/>
    <lineage>
        <taxon>Bacteria</taxon>
        <taxon>Pseudomonadati</taxon>
        <taxon>Pseudomonadota</taxon>
        <taxon>Gammaproteobacteria</taxon>
        <taxon>Pasteurellales</taxon>
        <taxon>Psittacicellaceae</taxon>
        <taxon>Psittacicella</taxon>
    </lineage>
</organism>
<evidence type="ECO:0000256" key="3">
    <source>
        <dbReference type="ARBA" id="ARBA00022737"/>
    </source>
</evidence>
<dbReference type="InterPro" id="IPR001451">
    <property type="entry name" value="Hexapep"/>
</dbReference>
<evidence type="ECO:0000256" key="4">
    <source>
        <dbReference type="ARBA" id="ARBA00023315"/>
    </source>
</evidence>
<dbReference type="RefSeq" id="WP_119530689.1">
    <property type="nucleotide sequence ID" value="NZ_JBHSSP010000009.1"/>
</dbReference>
<dbReference type="OrthoDB" id="9815592at2"/>
<dbReference type="Pfam" id="PF00132">
    <property type="entry name" value="Hexapep"/>
    <property type="match status" value="1"/>
</dbReference>
<dbReference type="Proteomes" id="UP000265916">
    <property type="component" value="Unassembled WGS sequence"/>
</dbReference>
<name>A0A3A1YNR6_9GAMM</name>
<keyword evidence="3" id="KW-0677">Repeat</keyword>
<dbReference type="PROSITE" id="PS00101">
    <property type="entry name" value="HEXAPEP_TRANSFERASES"/>
    <property type="match status" value="1"/>
</dbReference>
<comment type="caution">
    <text evidence="5">The sequence shown here is derived from an EMBL/GenBank/DDBJ whole genome shotgun (WGS) entry which is preliminary data.</text>
</comment>
<dbReference type="EMBL" id="NRJG01000041">
    <property type="protein sequence ID" value="RIY39126.1"/>
    <property type="molecule type" value="Genomic_DNA"/>
</dbReference>
<gene>
    <name evidence="5" type="ORF">CKF58_02750</name>
</gene>
<proteinExistence type="inferred from homology"/>
<dbReference type="AlphaFoldDB" id="A0A3A1YNR6"/>
<dbReference type="InterPro" id="IPR051159">
    <property type="entry name" value="Hexapeptide_acetyltransf"/>
</dbReference>
<dbReference type="GO" id="GO:0008374">
    <property type="term" value="F:O-acyltransferase activity"/>
    <property type="evidence" value="ECO:0007669"/>
    <property type="project" value="TreeGrafter"/>
</dbReference>
<protein>
    <submittedName>
        <fullName evidence="5">Acetyltransferase</fullName>
    </submittedName>
</protein>
<accession>A0A3A1YNR6</accession>
<keyword evidence="4" id="KW-0012">Acyltransferase</keyword>
<dbReference type="Gene3D" id="2.160.10.10">
    <property type="entry name" value="Hexapeptide repeat proteins"/>
    <property type="match status" value="1"/>
</dbReference>
<reference evidence="5 6" key="1">
    <citation type="submission" date="2017-08" db="EMBL/GenBank/DDBJ databases">
        <title>Reclassification of Bisgaard taxon 37 and 44.</title>
        <authorList>
            <person name="Christensen H."/>
        </authorList>
    </citation>
    <scope>NUCLEOTIDE SEQUENCE [LARGE SCALE GENOMIC DNA]</scope>
    <source>
        <strain evidence="5 6">111</strain>
    </source>
</reference>
<dbReference type="InterPro" id="IPR018357">
    <property type="entry name" value="Hexapep_transf_CS"/>
</dbReference>
<dbReference type="CDD" id="cd03357">
    <property type="entry name" value="LbH_MAT_GAT"/>
    <property type="match status" value="1"/>
</dbReference>
<evidence type="ECO:0000256" key="1">
    <source>
        <dbReference type="ARBA" id="ARBA00007274"/>
    </source>
</evidence>
<dbReference type="PANTHER" id="PTHR23416">
    <property type="entry name" value="SIALIC ACID SYNTHASE-RELATED"/>
    <property type="match status" value="1"/>
</dbReference>